<protein>
    <submittedName>
        <fullName evidence="1">Uncharacterized protein</fullName>
    </submittedName>
</protein>
<evidence type="ECO:0000313" key="1">
    <source>
        <dbReference type="EMBL" id="CAB3993719.1"/>
    </source>
</evidence>
<reference evidence="1" key="1">
    <citation type="submission" date="2020-04" db="EMBL/GenBank/DDBJ databases">
        <authorList>
            <person name="Alioto T."/>
            <person name="Alioto T."/>
            <person name="Gomez Garrido J."/>
        </authorList>
    </citation>
    <scope>NUCLEOTIDE SEQUENCE</scope>
    <source>
        <strain evidence="1">A484AB</strain>
    </source>
</reference>
<gene>
    <name evidence="1" type="ORF">PACLA_8A039893</name>
</gene>
<sequence length="105" mass="12323">MEKRCKVKLNWNIGDEETPLKKRRIEKDAIVTIHDNSSSSLETVHADGQYQANTFQDKFLELLGAYHQPDPYFLLLWDVSHWMDIVMVHLREDSDSSKFLTCLIK</sequence>
<evidence type="ECO:0000313" key="2">
    <source>
        <dbReference type="Proteomes" id="UP001152795"/>
    </source>
</evidence>
<organism evidence="1 2">
    <name type="scientific">Paramuricea clavata</name>
    <name type="common">Red gorgonian</name>
    <name type="synonym">Violescent sea-whip</name>
    <dbReference type="NCBI Taxonomy" id="317549"/>
    <lineage>
        <taxon>Eukaryota</taxon>
        <taxon>Metazoa</taxon>
        <taxon>Cnidaria</taxon>
        <taxon>Anthozoa</taxon>
        <taxon>Octocorallia</taxon>
        <taxon>Malacalcyonacea</taxon>
        <taxon>Plexauridae</taxon>
        <taxon>Paramuricea</taxon>
    </lineage>
</organism>
<dbReference type="Proteomes" id="UP001152795">
    <property type="component" value="Unassembled WGS sequence"/>
</dbReference>
<dbReference type="AlphaFoldDB" id="A0A6S7GUD1"/>
<accession>A0A6S7GUD1</accession>
<proteinExistence type="predicted"/>
<name>A0A6S7GUD1_PARCT</name>
<comment type="caution">
    <text evidence="1">The sequence shown here is derived from an EMBL/GenBank/DDBJ whole genome shotgun (WGS) entry which is preliminary data.</text>
</comment>
<keyword evidence="2" id="KW-1185">Reference proteome</keyword>
<dbReference type="EMBL" id="CACRXK020002316">
    <property type="protein sequence ID" value="CAB3993719.1"/>
    <property type="molecule type" value="Genomic_DNA"/>
</dbReference>
<dbReference type="OrthoDB" id="10513266at2759"/>